<dbReference type="InterPro" id="IPR037231">
    <property type="entry name" value="NAP-like_sf"/>
</dbReference>
<evidence type="ECO:0000256" key="4">
    <source>
        <dbReference type="RuleBase" id="RU003876"/>
    </source>
</evidence>
<feature type="compositionally biased region" description="Polar residues" evidence="5">
    <location>
        <begin position="414"/>
        <end position="425"/>
    </location>
</feature>
<feature type="region of interest" description="Disordered" evidence="5">
    <location>
        <begin position="376"/>
        <end position="425"/>
    </location>
</feature>
<dbReference type="InterPro" id="IPR002164">
    <property type="entry name" value="NAP_family"/>
</dbReference>
<dbReference type="FunFam" id="1.20.5.1500:FF:000001">
    <property type="entry name" value="Nucleosome assembly protein 1-like 1"/>
    <property type="match status" value="1"/>
</dbReference>
<proteinExistence type="inferred from homology"/>
<evidence type="ECO:0000313" key="6">
    <source>
        <dbReference type="EMBL" id="CAD7427499.1"/>
    </source>
</evidence>
<dbReference type="PANTHER" id="PTHR11875">
    <property type="entry name" value="TESTIS-SPECIFIC Y-ENCODED PROTEIN"/>
    <property type="match status" value="1"/>
</dbReference>
<sequence>MLTTLSDVGQTRHNLEQQCTSATLGPLCLRFATPELDYPEHLASNPERVGDATDDVEDMEDEEETTGVDLTAQILRRPDVLAAIQGRLHAEMLESLPPSVKRRMKALKKIQLQATHIEARFYEEVHRLECKYHKEYSPLYQKRSQIISGLYEPTEEEADWDSDQEKSEEQLSSDLKTKVKIEDAEINKNQGDNAKGIPDFWLIIFKNVQMLAEMVQEHDEPILKHLIDIQALFLESNPMGFVLEFHFSPNEYFSNSVLTKEYEMKCTPDENDPFSFEGPEIYKCKGCMIDWKKGKNVTVKTIKKKQKHKSRGSVRTVTKTVQNDSFFNFFSPPAMPEDPEAEMDEDTQNLLTTDFEIGHYIRERIVPRAILYFTGEALEDEDFEEEEEGEEGEEEEDDEEDTDYSPNKAPPKLPNNTNPNDCKQQ</sequence>
<organism evidence="6">
    <name type="scientific">Timema monikensis</name>
    <dbReference type="NCBI Taxonomy" id="170555"/>
    <lineage>
        <taxon>Eukaryota</taxon>
        <taxon>Metazoa</taxon>
        <taxon>Ecdysozoa</taxon>
        <taxon>Arthropoda</taxon>
        <taxon>Hexapoda</taxon>
        <taxon>Insecta</taxon>
        <taxon>Pterygota</taxon>
        <taxon>Neoptera</taxon>
        <taxon>Polyneoptera</taxon>
        <taxon>Phasmatodea</taxon>
        <taxon>Timematodea</taxon>
        <taxon>Timematoidea</taxon>
        <taxon>Timematidae</taxon>
        <taxon>Timema</taxon>
    </lineage>
</organism>
<evidence type="ECO:0000256" key="5">
    <source>
        <dbReference type="SAM" id="MobiDB-lite"/>
    </source>
</evidence>
<comment type="similarity">
    <text evidence="2 4">Belongs to the nucleosome assembly protein (NAP) family.</text>
</comment>
<accession>A0A7R9E740</accession>
<gene>
    <name evidence="6" type="ORF">TMSB3V08_LOCUS4338</name>
</gene>
<feature type="compositionally biased region" description="Basic and acidic residues" evidence="5">
    <location>
        <begin position="163"/>
        <end position="174"/>
    </location>
</feature>
<protein>
    <recommendedName>
        <fullName evidence="7">Nucleosome assembly protein 1-like 1</fullName>
    </recommendedName>
</protein>
<evidence type="ECO:0000256" key="1">
    <source>
        <dbReference type="ARBA" id="ARBA00004123"/>
    </source>
</evidence>
<dbReference type="AlphaFoldDB" id="A0A7R9E740"/>
<feature type="region of interest" description="Disordered" evidence="5">
    <location>
        <begin position="154"/>
        <end position="174"/>
    </location>
</feature>
<evidence type="ECO:0008006" key="7">
    <source>
        <dbReference type="Google" id="ProtNLM"/>
    </source>
</evidence>
<dbReference type="FunFam" id="3.30.1120.90:FF:000001">
    <property type="entry name" value="Nucleosome assembly protein 1-like 1"/>
    <property type="match status" value="1"/>
</dbReference>
<dbReference type="GO" id="GO:0005634">
    <property type="term" value="C:nucleus"/>
    <property type="evidence" value="ECO:0007669"/>
    <property type="project" value="UniProtKB-SubCell"/>
</dbReference>
<dbReference type="GO" id="GO:0006334">
    <property type="term" value="P:nucleosome assembly"/>
    <property type="evidence" value="ECO:0007669"/>
    <property type="project" value="InterPro"/>
</dbReference>
<reference evidence="6" key="1">
    <citation type="submission" date="2020-11" db="EMBL/GenBank/DDBJ databases">
        <authorList>
            <person name="Tran Van P."/>
        </authorList>
    </citation>
    <scope>NUCLEOTIDE SEQUENCE</scope>
</reference>
<comment type="subcellular location">
    <subcellularLocation>
        <location evidence="1">Nucleus</location>
    </subcellularLocation>
</comment>
<dbReference type="EMBL" id="OB793471">
    <property type="protein sequence ID" value="CAD7427499.1"/>
    <property type="molecule type" value="Genomic_DNA"/>
</dbReference>
<evidence type="ECO:0000256" key="3">
    <source>
        <dbReference type="ARBA" id="ARBA00023242"/>
    </source>
</evidence>
<keyword evidence="3" id="KW-0539">Nucleus</keyword>
<dbReference type="Gene3D" id="3.30.1120.90">
    <property type="entry name" value="Nucleosome assembly protein"/>
    <property type="match status" value="1"/>
</dbReference>
<dbReference type="Gene3D" id="1.20.5.1500">
    <property type="match status" value="1"/>
</dbReference>
<feature type="compositionally biased region" description="Acidic residues" evidence="5">
    <location>
        <begin position="377"/>
        <end position="403"/>
    </location>
</feature>
<evidence type="ECO:0000256" key="2">
    <source>
        <dbReference type="ARBA" id="ARBA00009947"/>
    </source>
</evidence>
<name>A0A7R9E740_9NEOP</name>
<dbReference type="Pfam" id="PF00956">
    <property type="entry name" value="NAP"/>
    <property type="match status" value="1"/>
</dbReference>
<dbReference type="SUPFAM" id="SSF143113">
    <property type="entry name" value="NAP-like"/>
    <property type="match status" value="1"/>
</dbReference>